<evidence type="ECO:0000313" key="3">
    <source>
        <dbReference type="Proteomes" id="UP001066276"/>
    </source>
</evidence>
<feature type="region of interest" description="Disordered" evidence="1">
    <location>
        <begin position="1"/>
        <end position="125"/>
    </location>
</feature>
<proteinExistence type="predicted"/>
<evidence type="ECO:0000256" key="1">
    <source>
        <dbReference type="SAM" id="MobiDB-lite"/>
    </source>
</evidence>
<evidence type="ECO:0000313" key="2">
    <source>
        <dbReference type="EMBL" id="KAJ1176111.1"/>
    </source>
</evidence>
<reference evidence="2" key="1">
    <citation type="journal article" date="2022" name="bioRxiv">
        <title>Sequencing and chromosome-scale assembly of the giantPleurodeles waltlgenome.</title>
        <authorList>
            <person name="Brown T."/>
            <person name="Elewa A."/>
            <person name="Iarovenko S."/>
            <person name="Subramanian E."/>
            <person name="Araus A.J."/>
            <person name="Petzold A."/>
            <person name="Susuki M."/>
            <person name="Suzuki K.-i.T."/>
            <person name="Hayashi T."/>
            <person name="Toyoda A."/>
            <person name="Oliveira C."/>
            <person name="Osipova E."/>
            <person name="Leigh N.D."/>
            <person name="Simon A."/>
            <person name="Yun M.H."/>
        </authorList>
    </citation>
    <scope>NUCLEOTIDE SEQUENCE</scope>
    <source>
        <strain evidence="2">20211129_DDA</strain>
        <tissue evidence="2">Liver</tissue>
    </source>
</reference>
<protein>
    <submittedName>
        <fullName evidence="2">Uncharacterized protein</fullName>
    </submittedName>
</protein>
<organism evidence="2 3">
    <name type="scientific">Pleurodeles waltl</name>
    <name type="common">Iberian ribbed newt</name>
    <dbReference type="NCBI Taxonomy" id="8319"/>
    <lineage>
        <taxon>Eukaryota</taxon>
        <taxon>Metazoa</taxon>
        <taxon>Chordata</taxon>
        <taxon>Craniata</taxon>
        <taxon>Vertebrata</taxon>
        <taxon>Euteleostomi</taxon>
        <taxon>Amphibia</taxon>
        <taxon>Batrachia</taxon>
        <taxon>Caudata</taxon>
        <taxon>Salamandroidea</taxon>
        <taxon>Salamandridae</taxon>
        <taxon>Pleurodelinae</taxon>
        <taxon>Pleurodeles</taxon>
    </lineage>
</organism>
<gene>
    <name evidence="2" type="ORF">NDU88_001394</name>
</gene>
<dbReference type="AlphaFoldDB" id="A0AAV7TJ05"/>
<name>A0AAV7TJ05_PLEWA</name>
<accession>A0AAV7TJ05</accession>
<keyword evidence="3" id="KW-1185">Reference proteome</keyword>
<sequence>MPEESLNLRQWHRRACPDRGADDSETNACRGPPNTERSLENRISFGQRRSDCMSDGTKNKGPGEVTRPETVAQVPRPDLGVSGNKPDTHFGPRDRSATQGTELASDGISGYGDGKTLRKPQRITP</sequence>
<feature type="compositionally biased region" description="Basic and acidic residues" evidence="1">
    <location>
        <begin position="86"/>
        <end position="96"/>
    </location>
</feature>
<dbReference type="EMBL" id="JANPWB010000006">
    <property type="protein sequence ID" value="KAJ1176111.1"/>
    <property type="molecule type" value="Genomic_DNA"/>
</dbReference>
<comment type="caution">
    <text evidence="2">The sequence shown here is derived from an EMBL/GenBank/DDBJ whole genome shotgun (WGS) entry which is preliminary data.</text>
</comment>
<dbReference type="Proteomes" id="UP001066276">
    <property type="component" value="Chromosome 3_2"/>
</dbReference>